<dbReference type="Proteomes" id="UP000480122">
    <property type="component" value="Unassembled WGS sequence"/>
</dbReference>
<protein>
    <recommendedName>
        <fullName evidence="8">VTT domain-containing protein</fullName>
    </recommendedName>
</protein>
<feature type="domain" description="VTT" evidence="8">
    <location>
        <begin position="32"/>
        <end position="156"/>
    </location>
</feature>
<evidence type="ECO:0000256" key="2">
    <source>
        <dbReference type="ARBA" id="ARBA00010792"/>
    </source>
</evidence>
<keyword evidence="6 7" id="KW-0472">Membrane</keyword>
<evidence type="ECO:0000256" key="1">
    <source>
        <dbReference type="ARBA" id="ARBA00004651"/>
    </source>
</evidence>
<comment type="similarity">
    <text evidence="2 7">Belongs to the DedA family.</text>
</comment>
<keyword evidence="4 7" id="KW-0812">Transmembrane</keyword>
<evidence type="ECO:0000259" key="8">
    <source>
        <dbReference type="Pfam" id="PF09335"/>
    </source>
</evidence>
<evidence type="ECO:0000313" key="9">
    <source>
        <dbReference type="EMBL" id="MUN06589.1"/>
    </source>
</evidence>
<dbReference type="PANTHER" id="PTHR30353">
    <property type="entry name" value="INNER MEMBRANE PROTEIN DEDA-RELATED"/>
    <property type="match status" value="1"/>
</dbReference>
<evidence type="ECO:0000256" key="4">
    <source>
        <dbReference type="ARBA" id="ARBA00022692"/>
    </source>
</evidence>
<name>A0A7C9HQ33_9MICO</name>
<keyword evidence="10" id="KW-1185">Reference proteome</keyword>
<comment type="subcellular location">
    <subcellularLocation>
        <location evidence="1 7">Cell membrane</location>
        <topology evidence="1 7">Multi-pass membrane protein</topology>
    </subcellularLocation>
</comment>
<feature type="transmembrane region" description="Helical" evidence="7">
    <location>
        <begin position="7"/>
        <end position="32"/>
    </location>
</feature>
<evidence type="ECO:0000256" key="3">
    <source>
        <dbReference type="ARBA" id="ARBA00022475"/>
    </source>
</evidence>
<keyword evidence="3 7" id="KW-1003">Cell membrane</keyword>
<evidence type="ECO:0000256" key="6">
    <source>
        <dbReference type="ARBA" id="ARBA00023136"/>
    </source>
</evidence>
<proteinExistence type="inferred from homology"/>
<gene>
    <name evidence="9" type="ORF">GLX25_05585</name>
</gene>
<dbReference type="Pfam" id="PF09335">
    <property type="entry name" value="VTT_dom"/>
    <property type="match status" value="1"/>
</dbReference>
<feature type="transmembrane region" description="Helical" evidence="7">
    <location>
        <begin position="140"/>
        <end position="163"/>
    </location>
</feature>
<evidence type="ECO:0000256" key="7">
    <source>
        <dbReference type="RuleBase" id="RU367016"/>
    </source>
</evidence>
<accession>A0A7C9HQ33</accession>
<dbReference type="PANTHER" id="PTHR30353:SF0">
    <property type="entry name" value="TRANSMEMBRANE PROTEIN"/>
    <property type="match status" value="1"/>
</dbReference>
<dbReference type="AlphaFoldDB" id="A0A7C9HQ33"/>
<sequence length="198" mass="20400">MDSEWIVAVAGSAWLFPVLFALVVGDAFLVVLPSETAVVALGAIAGATGNPALPLVIATAAVGALVGDLACYAIGRWVGVDRWAWQRRPRVAAAIDRVRATVERRTAVLVFTARYIPFARIAVNLAAGAARIPLARYAPLAAAAGIGWALYNVAVGGLVGAALGDRPLLAIAVSVAVAITLGLAVDASIRLVSARRRE</sequence>
<comment type="caution">
    <text evidence="9">The sequence shown here is derived from an EMBL/GenBank/DDBJ whole genome shotgun (WGS) entry which is preliminary data.</text>
</comment>
<dbReference type="RefSeq" id="WP_166548480.1">
    <property type="nucleotide sequence ID" value="NZ_BSEZ01000015.1"/>
</dbReference>
<reference evidence="9 10" key="1">
    <citation type="submission" date="2019-11" db="EMBL/GenBank/DDBJ databases">
        <title>Agromyces kandeliae sp. nov., isolated from mangrove soil.</title>
        <authorList>
            <person name="Wang R."/>
        </authorList>
    </citation>
    <scope>NUCLEOTIDE SEQUENCE [LARGE SCALE GENOMIC DNA]</scope>
    <source>
        <strain evidence="9 10">JCM 11431</strain>
    </source>
</reference>
<feature type="transmembrane region" description="Helical" evidence="7">
    <location>
        <begin position="169"/>
        <end position="192"/>
    </location>
</feature>
<keyword evidence="5 7" id="KW-1133">Transmembrane helix</keyword>
<dbReference type="GO" id="GO:0005886">
    <property type="term" value="C:plasma membrane"/>
    <property type="evidence" value="ECO:0007669"/>
    <property type="project" value="UniProtKB-SubCell"/>
</dbReference>
<organism evidence="9 10">
    <name type="scientific">Agromyces luteolus</name>
    <dbReference type="NCBI Taxonomy" id="88373"/>
    <lineage>
        <taxon>Bacteria</taxon>
        <taxon>Bacillati</taxon>
        <taxon>Actinomycetota</taxon>
        <taxon>Actinomycetes</taxon>
        <taxon>Micrococcales</taxon>
        <taxon>Microbacteriaceae</taxon>
        <taxon>Agromyces</taxon>
    </lineage>
</organism>
<dbReference type="EMBL" id="WODA01000007">
    <property type="protein sequence ID" value="MUN06589.1"/>
    <property type="molecule type" value="Genomic_DNA"/>
</dbReference>
<evidence type="ECO:0000313" key="10">
    <source>
        <dbReference type="Proteomes" id="UP000480122"/>
    </source>
</evidence>
<dbReference type="InterPro" id="IPR032816">
    <property type="entry name" value="VTT_dom"/>
</dbReference>
<dbReference type="InterPro" id="IPR032818">
    <property type="entry name" value="DedA-like"/>
</dbReference>
<evidence type="ECO:0000256" key="5">
    <source>
        <dbReference type="ARBA" id="ARBA00022989"/>
    </source>
</evidence>
<feature type="transmembrane region" description="Helical" evidence="7">
    <location>
        <begin position="52"/>
        <end position="78"/>
    </location>
</feature>